<keyword evidence="8" id="KW-1185">Reference proteome</keyword>
<dbReference type="InterPro" id="IPR036396">
    <property type="entry name" value="Cyt_P450_sf"/>
</dbReference>
<dbReference type="InterPro" id="IPR001128">
    <property type="entry name" value="Cyt_P450"/>
</dbReference>
<evidence type="ECO:0000256" key="4">
    <source>
        <dbReference type="ARBA" id="ARBA00022723"/>
    </source>
</evidence>
<comment type="caution">
    <text evidence="7">The sequence shown here is derived from an EMBL/GenBank/DDBJ whole genome shotgun (WGS) entry which is preliminary data.</text>
</comment>
<evidence type="ECO:0000256" key="2">
    <source>
        <dbReference type="ARBA" id="ARBA00010617"/>
    </source>
</evidence>
<keyword evidence="5 6" id="KW-0408">Iron</keyword>
<dbReference type="PANTHER" id="PTHR24304:SF2">
    <property type="entry name" value="24-HYDROXYCHOLESTEROL 7-ALPHA-HYDROXYLASE"/>
    <property type="match status" value="1"/>
</dbReference>
<dbReference type="PRINTS" id="PR00465">
    <property type="entry name" value="EP450IV"/>
</dbReference>
<keyword evidence="3 6" id="KW-0349">Heme</keyword>
<dbReference type="Proteomes" id="UP001210925">
    <property type="component" value="Unassembled WGS sequence"/>
</dbReference>
<dbReference type="InterPro" id="IPR050529">
    <property type="entry name" value="CYP450_sterol_14alpha_dmase"/>
</dbReference>
<evidence type="ECO:0008006" key="9">
    <source>
        <dbReference type="Google" id="ProtNLM"/>
    </source>
</evidence>
<dbReference type="GO" id="GO:0020037">
    <property type="term" value="F:heme binding"/>
    <property type="evidence" value="ECO:0007669"/>
    <property type="project" value="InterPro"/>
</dbReference>
<comment type="similarity">
    <text evidence="2">Belongs to the cytochrome P450 family.</text>
</comment>
<dbReference type="CDD" id="cd00302">
    <property type="entry name" value="cytochrome_P450"/>
    <property type="match status" value="1"/>
</dbReference>
<proteinExistence type="inferred from homology"/>
<dbReference type="InterPro" id="IPR002403">
    <property type="entry name" value="Cyt_P450_E_grp-IV"/>
</dbReference>
<evidence type="ECO:0000256" key="5">
    <source>
        <dbReference type="ARBA" id="ARBA00023004"/>
    </source>
</evidence>
<dbReference type="EMBL" id="JADGKB010000008">
    <property type="protein sequence ID" value="KAJ3261024.1"/>
    <property type="molecule type" value="Genomic_DNA"/>
</dbReference>
<accession>A0AAD5UL71</accession>
<protein>
    <recommendedName>
        <fullName evidence="9">Cytochrome P450</fullName>
    </recommendedName>
</protein>
<name>A0AAD5UL71_9FUNG</name>
<sequence length="520" mass="58224">MKMWNVGLGKLNELPFPLPELTKEVKAGAIGIALALLFALFYRSRASKDLPVLNLWSVWFSIRKDTTLRSAISQALEAEKFKNHILIRVRLFPFFSAYMMKDPEGVKLFYSHPSLSLPDGYEWLLGSVRAKIFKGDHRKVERIDTVSILSKLLRPQNLSEWAGRILLPTITEKLAQQDTIENLMDFTYNTVSTMSVRTFTQATATKEQQERLVEGIREADIESMMQRNPWHAVIPNFYPLVRERERIYHKMISTVGEIITNYVNSHLDELNSMTTSKQREGPDLVSSLVKGIYDPKAQFLDLDYAIASVGGLVDAAVLNQYIATTLLLIHLNRNPEIKAKVVESLQPLADFLKANGLTKPGTACDSIAPALLEDLDLLDACLLESLRISSTGIVPRIASSDIEVESVTIPKGSVVLNSQLIIHHDEKVNEDSNTFNPYRFIKDGKCVGGNKLPEQFVGFGLGRHVCTGMKFASLQIKILCAVILCTYDLQFEKADYTFASVFAGLSKPTENVKVKLTPKA</sequence>
<comment type="cofactor">
    <cofactor evidence="1 6">
        <name>heme</name>
        <dbReference type="ChEBI" id="CHEBI:30413"/>
    </cofactor>
</comment>
<feature type="binding site" description="axial binding residue" evidence="6">
    <location>
        <position position="466"/>
    </location>
    <ligand>
        <name>heme</name>
        <dbReference type="ChEBI" id="CHEBI:30413"/>
    </ligand>
    <ligandPart>
        <name>Fe</name>
        <dbReference type="ChEBI" id="CHEBI:18248"/>
    </ligandPart>
</feature>
<evidence type="ECO:0000313" key="8">
    <source>
        <dbReference type="Proteomes" id="UP001210925"/>
    </source>
</evidence>
<evidence type="ECO:0000256" key="6">
    <source>
        <dbReference type="PIRSR" id="PIRSR602403-1"/>
    </source>
</evidence>
<keyword evidence="4 6" id="KW-0479">Metal-binding</keyword>
<gene>
    <name evidence="7" type="ORF">HK103_006979</name>
</gene>
<dbReference type="SUPFAM" id="SSF48264">
    <property type="entry name" value="Cytochrome P450"/>
    <property type="match status" value="1"/>
</dbReference>
<dbReference type="Pfam" id="PF00067">
    <property type="entry name" value="p450"/>
    <property type="match status" value="1"/>
</dbReference>
<evidence type="ECO:0000256" key="3">
    <source>
        <dbReference type="ARBA" id="ARBA00022617"/>
    </source>
</evidence>
<evidence type="ECO:0000256" key="1">
    <source>
        <dbReference type="ARBA" id="ARBA00001971"/>
    </source>
</evidence>
<dbReference type="Gene3D" id="1.10.630.10">
    <property type="entry name" value="Cytochrome P450"/>
    <property type="match status" value="1"/>
</dbReference>
<dbReference type="GO" id="GO:0005506">
    <property type="term" value="F:iron ion binding"/>
    <property type="evidence" value="ECO:0007669"/>
    <property type="project" value="InterPro"/>
</dbReference>
<organism evidence="7 8">
    <name type="scientific">Boothiomyces macroporosus</name>
    <dbReference type="NCBI Taxonomy" id="261099"/>
    <lineage>
        <taxon>Eukaryota</taxon>
        <taxon>Fungi</taxon>
        <taxon>Fungi incertae sedis</taxon>
        <taxon>Chytridiomycota</taxon>
        <taxon>Chytridiomycota incertae sedis</taxon>
        <taxon>Chytridiomycetes</taxon>
        <taxon>Rhizophydiales</taxon>
        <taxon>Terramycetaceae</taxon>
        <taxon>Boothiomyces</taxon>
    </lineage>
</organism>
<dbReference type="PANTHER" id="PTHR24304">
    <property type="entry name" value="CYTOCHROME P450 FAMILY 7"/>
    <property type="match status" value="1"/>
</dbReference>
<dbReference type="GO" id="GO:0016705">
    <property type="term" value="F:oxidoreductase activity, acting on paired donors, with incorporation or reduction of molecular oxygen"/>
    <property type="evidence" value="ECO:0007669"/>
    <property type="project" value="InterPro"/>
</dbReference>
<evidence type="ECO:0000313" key="7">
    <source>
        <dbReference type="EMBL" id="KAJ3261024.1"/>
    </source>
</evidence>
<dbReference type="GO" id="GO:0008395">
    <property type="term" value="F:steroid hydroxylase activity"/>
    <property type="evidence" value="ECO:0007669"/>
    <property type="project" value="TreeGrafter"/>
</dbReference>
<reference evidence="7" key="1">
    <citation type="submission" date="2020-05" db="EMBL/GenBank/DDBJ databases">
        <title>Phylogenomic resolution of chytrid fungi.</title>
        <authorList>
            <person name="Stajich J.E."/>
            <person name="Amses K."/>
            <person name="Simmons R."/>
            <person name="Seto K."/>
            <person name="Myers J."/>
            <person name="Bonds A."/>
            <person name="Quandt C.A."/>
            <person name="Barry K."/>
            <person name="Liu P."/>
            <person name="Grigoriev I."/>
            <person name="Longcore J.E."/>
            <person name="James T.Y."/>
        </authorList>
    </citation>
    <scope>NUCLEOTIDE SEQUENCE</scope>
    <source>
        <strain evidence="7">PLAUS21</strain>
    </source>
</reference>
<dbReference type="AlphaFoldDB" id="A0AAD5UL71"/>